<dbReference type="EMBL" id="LOZE01000134">
    <property type="protein sequence ID" value="KVM20923.1"/>
    <property type="molecule type" value="Genomic_DNA"/>
</dbReference>
<reference evidence="1 2" key="1">
    <citation type="submission" date="2015-11" db="EMBL/GenBank/DDBJ databases">
        <title>Expanding the genomic diversity of Burkholderia species for the development of highly accurate diagnostics.</title>
        <authorList>
            <person name="Sahl J."/>
            <person name="Keim P."/>
            <person name="Wagner D."/>
        </authorList>
    </citation>
    <scope>NUCLEOTIDE SEQUENCE [LARGE SCALE GENOMIC DNA]</scope>
    <source>
        <strain evidence="1 2">MSMB2058</strain>
    </source>
</reference>
<evidence type="ECO:0000313" key="1">
    <source>
        <dbReference type="EMBL" id="KVM20923.1"/>
    </source>
</evidence>
<dbReference type="Proteomes" id="UP000061665">
    <property type="component" value="Unassembled WGS sequence"/>
</dbReference>
<comment type="caution">
    <text evidence="1">The sequence shown here is derived from an EMBL/GenBank/DDBJ whole genome shotgun (WGS) entry which is preliminary data.</text>
</comment>
<evidence type="ECO:0000313" key="2">
    <source>
        <dbReference type="Proteomes" id="UP000061665"/>
    </source>
</evidence>
<protein>
    <submittedName>
        <fullName evidence="1">Uncharacterized protein</fullName>
    </submittedName>
</protein>
<accession>A0AB73FX58</accession>
<gene>
    <name evidence="1" type="ORF">WJ53_20380</name>
</gene>
<name>A0AB73FX58_9BURK</name>
<organism evidence="1 2">
    <name type="scientific">Burkholderia ubonensis</name>
    <dbReference type="NCBI Taxonomy" id="101571"/>
    <lineage>
        <taxon>Bacteria</taxon>
        <taxon>Pseudomonadati</taxon>
        <taxon>Pseudomonadota</taxon>
        <taxon>Betaproteobacteria</taxon>
        <taxon>Burkholderiales</taxon>
        <taxon>Burkholderiaceae</taxon>
        <taxon>Burkholderia</taxon>
        <taxon>Burkholderia cepacia complex</taxon>
    </lineage>
</organism>
<proteinExistence type="predicted"/>
<sequence>MAGLILRQCIRTIAPMLDGNVKNNFQTELLGFLHYFGYCLRETRYYFLRNLNSLLMMRSFARSLSFCSGFFAIENAASGRY</sequence>
<dbReference type="AlphaFoldDB" id="A0AB73FX58"/>